<name>A0A0A8Y5E7_ARUDO</name>
<organism evidence="1">
    <name type="scientific">Arundo donax</name>
    <name type="common">Giant reed</name>
    <name type="synonym">Donax arundinaceus</name>
    <dbReference type="NCBI Taxonomy" id="35708"/>
    <lineage>
        <taxon>Eukaryota</taxon>
        <taxon>Viridiplantae</taxon>
        <taxon>Streptophyta</taxon>
        <taxon>Embryophyta</taxon>
        <taxon>Tracheophyta</taxon>
        <taxon>Spermatophyta</taxon>
        <taxon>Magnoliopsida</taxon>
        <taxon>Liliopsida</taxon>
        <taxon>Poales</taxon>
        <taxon>Poaceae</taxon>
        <taxon>PACMAD clade</taxon>
        <taxon>Arundinoideae</taxon>
        <taxon>Arundineae</taxon>
        <taxon>Arundo</taxon>
    </lineage>
</organism>
<dbReference type="SUPFAM" id="SSF54001">
    <property type="entry name" value="Cysteine proteinases"/>
    <property type="match status" value="1"/>
</dbReference>
<sequence>MVNTCYVNALVQCLLVLDKLRLWMLGPDPPMGSIGMALKEIFMETRAGNDPKEMRKPKELLESVSALNSKYLREGLNAEEMLKRPSNIPEGVPTVVDSISQGPKFTTLTCKCCRTDSPSTHEPFYELALNLPQKEHPTKSVASSPRSIRLARWWQRIAAEQLPTIESNSEKDQTIVDSGNAHIPESESVAMEQAPKLLEVGEFIACSST</sequence>
<evidence type="ECO:0000313" key="1">
    <source>
        <dbReference type="EMBL" id="JAD21211.1"/>
    </source>
</evidence>
<accession>A0A0A8Y5E7</accession>
<reference evidence="1" key="2">
    <citation type="journal article" date="2015" name="Data Brief">
        <title>Shoot transcriptome of the giant reed, Arundo donax.</title>
        <authorList>
            <person name="Barrero R.A."/>
            <person name="Guerrero F.D."/>
            <person name="Moolhuijzen P."/>
            <person name="Goolsby J.A."/>
            <person name="Tidwell J."/>
            <person name="Bellgard S.E."/>
            <person name="Bellgard M.I."/>
        </authorList>
    </citation>
    <scope>NUCLEOTIDE SEQUENCE</scope>
    <source>
        <tissue evidence="1">Shoot tissue taken approximately 20 cm above the soil surface</tissue>
    </source>
</reference>
<evidence type="ECO:0008006" key="2">
    <source>
        <dbReference type="Google" id="ProtNLM"/>
    </source>
</evidence>
<proteinExistence type="predicted"/>
<dbReference type="EMBL" id="GBRH01276684">
    <property type="protein sequence ID" value="JAD21211.1"/>
    <property type="molecule type" value="Transcribed_RNA"/>
</dbReference>
<protein>
    <recommendedName>
        <fullName evidence="2">USP domain-containing protein</fullName>
    </recommendedName>
</protein>
<dbReference type="InterPro" id="IPR038765">
    <property type="entry name" value="Papain-like_cys_pep_sf"/>
</dbReference>
<reference evidence="1" key="1">
    <citation type="submission" date="2014-09" db="EMBL/GenBank/DDBJ databases">
        <authorList>
            <person name="Magalhaes I.L.F."/>
            <person name="Oliveira U."/>
            <person name="Santos F.R."/>
            <person name="Vidigal T.H.D.A."/>
            <person name="Brescovit A.D."/>
            <person name="Santos A.J."/>
        </authorList>
    </citation>
    <scope>NUCLEOTIDE SEQUENCE</scope>
    <source>
        <tissue evidence="1">Shoot tissue taken approximately 20 cm above the soil surface</tissue>
    </source>
</reference>
<dbReference type="Gene3D" id="3.90.70.10">
    <property type="entry name" value="Cysteine proteinases"/>
    <property type="match status" value="1"/>
</dbReference>
<dbReference type="AlphaFoldDB" id="A0A0A8Y5E7"/>